<evidence type="ECO:0000259" key="3">
    <source>
        <dbReference type="Pfam" id="PF21001"/>
    </source>
</evidence>
<reference evidence="6 7" key="1">
    <citation type="submission" date="2019-10" db="EMBL/GenBank/DDBJ databases">
        <authorList>
            <person name="Dong K."/>
        </authorList>
    </citation>
    <scope>NUCLEOTIDE SEQUENCE [LARGE SCALE GENOMIC DNA]</scope>
    <source>
        <strain evidence="6">dk386</strain>
        <strain evidence="5">Dk386</strain>
        <strain evidence="4">Dk771</strain>
        <strain evidence="7">dk771</strain>
    </source>
</reference>
<evidence type="ECO:0000256" key="1">
    <source>
        <dbReference type="SAM" id="Phobius"/>
    </source>
</evidence>
<feature type="domain" description="Inner membrane protein YqiJ N-terminal" evidence="3">
    <location>
        <begin position="10"/>
        <end position="125"/>
    </location>
</feature>
<gene>
    <name evidence="5" type="ORF">GFH30_03915</name>
    <name evidence="4" type="ORF">GHJ48_09955</name>
</gene>
<dbReference type="InterPro" id="IPR010840">
    <property type="entry name" value="YqiJ_OB"/>
</dbReference>
<name>A0A5Q0P1L2_9GAMM</name>
<keyword evidence="6" id="KW-1185">Reference proteome</keyword>
<feature type="transmembrane region" description="Helical" evidence="1">
    <location>
        <begin position="77"/>
        <end position="99"/>
    </location>
</feature>
<evidence type="ECO:0000313" key="5">
    <source>
        <dbReference type="EMBL" id="QGA10596.1"/>
    </source>
</evidence>
<feature type="transmembrane region" description="Helical" evidence="1">
    <location>
        <begin position="105"/>
        <end position="124"/>
    </location>
</feature>
<dbReference type="AlphaFoldDB" id="A0A5Q0P1L2"/>
<sequence>MWELFTHPSNIVFSISLSLMLMFAALELVLLFLGGGSQNLLDHFLTENSHQPDVSIDADSGVIAKVFDWLYLGRLPLFIWIIIFLTCYGLSGLIIQGMFEHFTGQLFSLWIISPACVFLCMPLVRYGAMLIYKILPQDESSAIFSEELIGRTATIVLGTAKPNSPAQAKVKDQHGYIHYVMVEPEDDDIFRQGQVVVLTQKTNIGFQATAA</sequence>
<keyword evidence="1" id="KW-0812">Transmembrane</keyword>
<evidence type="ECO:0000313" key="7">
    <source>
        <dbReference type="Proteomes" id="UP000480556"/>
    </source>
</evidence>
<feature type="domain" description="Inner membrane protein YqiJ OB-fold" evidence="2">
    <location>
        <begin position="147"/>
        <end position="208"/>
    </location>
</feature>
<dbReference type="Pfam" id="PF07290">
    <property type="entry name" value="YqiJ_OB"/>
    <property type="match status" value="1"/>
</dbReference>
<evidence type="ECO:0000313" key="4">
    <source>
        <dbReference type="EMBL" id="MQW92706.1"/>
    </source>
</evidence>
<dbReference type="EMBL" id="WITK01000016">
    <property type="protein sequence ID" value="MQW92706.1"/>
    <property type="molecule type" value="Genomic_DNA"/>
</dbReference>
<accession>A0A5Q0P1L2</accession>
<dbReference type="Proteomes" id="UP000327478">
    <property type="component" value="Chromosome"/>
</dbReference>
<keyword evidence="1" id="KW-0472">Membrane</keyword>
<dbReference type="EMBL" id="CP045650">
    <property type="protein sequence ID" value="QGA10596.1"/>
    <property type="molecule type" value="Genomic_DNA"/>
</dbReference>
<dbReference type="RefSeq" id="WP_153370997.1">
    <property type="nucleotide sequence ID" value="NZ_CP045650.1"/>
</dbReference>
<keyword evidence="1" id="KW-1133">Transmembrane helix</keyword>
<dbReference type="Proteomes" id="UP000480556">
    <property type="component" value="Unassembled WGS sequence"/>
</dbReference>
<organism evidence="4 7">
    <name type="scientific">Acinetobacter wanghuae</name>
    <dbReference type="NCBI Taxonomy" id="2662362"/>
    <lineage>
        <taxon>Bacteria</taxon>
        <taxon>Pseudomonadati</taxon>
        <taxon>Pseudomonadota</taxon>
        <taxon>Gammaproteobacteria</taxon>
        <taxon>Moraxellales</taxon>
        <taxon>Moraxellaceae</taxon>
        <taxon>Acinetobacter</taxon>
    </lineage>
</organism>
<evidence type="ECO:0000259" key="2">
    <source>
        <dbReference type="Pfam" id="PF07290"/>
    </source>
</evidence>
<evidence type="ECO:0000313" key="6">
    <source>
        <dbReference type="Proteomes" id="UP000327478"/>
    </source>
</evidence>
<protein>
    <submittedName>
        <fullName evidence="4">DUF1449 family protein</fullName>
    </submittedName>
</protein>
<dbReference type="Pfam" id="PF21001">
    <property type="entry name" value="YqiJ_N"/>
    <property type="match status" value="1"/>
</dbReference>
<feature type="transmembrane region" description="Helical" evidence="1">
    <location>
        <begin position="12"/>
        <end position="33"/>
    </location>
</feature>
<proteinExistence type="predicted"/>
<dbReference type="InterPro" id="IPR048376">
    <property type="entry name" value="YqiJ_N"/>
</dbReference>